<gene>
    <name evidence="8" type="ORF">SAMN06265218_10713</name>
</gene>
<evidence type="ECO:0000256" key="5">
    <source>
        <dbReference type="ARBA" id="ARBA00023136"/>
    </source>
</evidence>
<keyword evidence="4 7" id="KW-1133">Transmembrane helix</keyword>
<evidence type="ECO:0000313" key="8">
    <source>
        <dbReference type="EMBL" id="SMO61857.1"/>
    </source>
</evidence>
<dbReference type="OrthoDB" id="9787430at2"/>
<protein>
    <recommendedName>
        <fullName evidence="10">DUF445 family protein</fullName>
    </recommendedName>
</protein>
<evidence type="ECO:0000313" key="9">
    <source>
        <dbReference type="Proteomes" id="UP000317593"/>
    </source>
</evidence>
<dbReference type="Proteomes" id="UP000317593">
    <property type="component" value="Unassembled WGS sequence"/>
</dbReference>
<evidence type="ECO:0000256" key="3">
    <source>
        <dbReference type="ARBA" id="ARBA00022692"/>
    </source>
</evidence>
<comment type="similarity">
    <text evidence="2">Belongs to the UPF0754 family.</text>
</comment>
<evidence type="ECO:0008006" key="10">
    <source>
        <dbReference type="Google" id="ProtNLM"/>
    </source>
</evidence>
<evidence type="ECO:0000256" key="1">
    <source>
        <dbReference type="ARBA" id="ARBA00004308"/>
    </source>
</evidence>
<organism evidence="8 9">
    <name type="scientific">Fodinibius sediminis</name>
    <dbReference type="NCBI Taxonomy" id="1214077"/>
    <lineage>
        <taxon>Bacteria</taxon>
        <taxon>Pseudomonadati</taxon>
        <taxon>Balneolota</taxon>
        <taxon>Balneolia</taxon>
        <taxon>Balneolales</taxon>
        <taxon>Balneolaceae</taxon>
        <taxon>Fodinibius</taxon>
    </lineage>
</organism>
<feature type="transmembrane region" description="Helical" evidence="7">
    <location>
        <begin position="340"/>
        <end position="357"/>
    </location>
</feature>
<evidence type="ECO:0000256" key="6">
    <source>
        <dbReference type="SAM" id="MobiDB-lite"/>
    </source>
</evidence>
<evidence type="ECO:0000256" key="7">
    <source>
        <dbReference type="SAM" id="Phobius"/>
    </source>
</evidence>
<feature type="transmembrane region" description="Helical" evidence="7">
    <location>
        <begin position="63"/>
        <end position="84"/>
    </location>
</feature>
<accession>A0A521CQY3</accession>
<dbReference type="GO" id="GO:0012505">
    <property type="term" value="C:endomembrane system"/>
    <property type="evidence" value="ECO:0007669"/>
    <property type="project" value="UniProtKB-SubCell"/>
</dbReference>
<name>A0A521CQY3_9BACT</name>
<keyword evidence="9" id="KW-1185">Reference proteome</keyword>
<feature type="transmembrane region" description="Helical" evidence="7">
    <location>
        <begin position="104"/>
        <end position="126"/>
    </location>
</feature>
<dbReference type="AlphaFoldDB" id="A0A521CQY3"/>
<proteinExistence type="inferred from homology"/>
<evidence type="ECO:0000256" key="2">
    <source>
        <dbReference type="ARBA" id="ARBA00008053"/>
    </source>
</evidence>
<dbReference type="EMBL" id="FXTH01000007">
    <property type="protein sequence ID" value="SMO61857.1"/>
    <property type="molecule type" value="Genomic_DNA"/>
</dbReference>
<evidence type="ECO:0000256" key="4">
    <source>
        <dbReference type="ARBA" id="ARBA00022989"/>
    </source>
</evidence>
<dbReference type="InterPro" id="IPR007383">
    <property type="entry name" value="DUF445"/>
</dbReference>
<dbReference type="PANTHER" id="PTHR35791:SF1">
    <property type="entry name" value="UPF0754 MEMBRANE PROTEIN YHEB"/>
    <property type="match status" value="1"/>
</dbReference>
<keyword evidence="3 7" id="KW-0812">Transmembrane</keyword>
<feature type="region of interest" description="Disordered" evidence="6">
    <location>
        <begin position="1"/>
        <end position="20"/>
    </location>
</feature>
<reference evidence="8 9" key="1">
    <citation type="submission" date="2017-05" db="EMBL/GenBank/DDBJ databases">
        <authorList>
            <person name="Varghese N."/>
            <person name="Submissions S."/>
        </authorList>
    </citation>
    <scope>NUCLEOTIDE SEQUENCE [LARGE SCALE GENOMIC DNA]</scope>
    <source>
        <strain evidence="8 9">DSM 21194</strain>
    </source>
</reference>
<comment type="subcellular location">
    <subcellularLocation>
        <location evidence="1">Endomembrane system</location>
    </subcellularLocation>
</comment>
<dbReference type="Pfam" id="PF04286">
    <property type="entry name" value="DUF445"/>
    <property type="match status" value="2"/>
</dbReference>
<sequence>MSEQSLDREDTGRALEAAQEKTQRQARRLWQLLIKYSKIDELSSSKEPVHEAPESEQRYSSTALTLLSLVPYLLLGTFIISFFWDFDDLALEAFGYTLQFQGLLRIISVSGLIGFFTNWLAITMLFKPAQKRPILGHGLIPAQKNRIAFRLARAVSEDLINPEIIKKKISESNIISRYREQSTQYVKGIIDDPAFREDLKSWVVAYVDEMIADPEIRGAIAQRILRQIEEAIHDKSFEKVALKAYSFIKGQQMQHIIEEALVRIPTSIESGLDKVDDLLDRLPRKIDDHSEPIEDIVTTLLYKLINQLNVHKLVEENLRNYDEQRISAIIQNATNEQLRYIQYLGAILGLVGGFIIWEPLLSIILLCVIFLTVLGLDQLLYNYYGHSL</sequence>
<dbReference type="RefSeq" id="WP_142714273.1">
    <property type="nucleotide sequence ID" value="NZ_FXTH01000007.1"/>
</dbReference>
<dbReference type="PANTHER" id="PTHR35791">
    <property type="entry name" value="UPF0754 MEMBRANE PROTEIN YHEB"/>
    <property type="match status" value="1"/>
</dbReference>
<keyword evidence="5 7" id="KW-0472">Membrane</keyword>
<feature type="transmembrane region" description="Helical" evidence="7">
    <location>
        <begin position="363"/>
        <end position="384"/>
    </location>
</feature>